<keyword evidence="7" id="KW-1003">Cell membrane</keyword>
<dbReference type="EMBL" id="CP001779">
    <property type="protein sequence ID" value="ACZ00524.1"/>
    <property type="molecule type" value="Genomic_DNA"/>
</dbReference>
<comment type="subcellular location">
    <subcellularLocation>
        <location evidence="7">Cell inner membrane</location>
        <topology evidence="7">Multi-pass membrane protein</topology>
    </subcellularLocation>
    <subcellularLocation>
        <location evidence="1">Membrane</location>
        <topology evidence="1">Multi-pass membrane protein</topology>
    </subcellularLocation>
</comment>
<dbReference type="GO" id="GO:0051301">
    <property type="term" value="P:cell division"/>
    <property type="evidence" value="ECO:0007669"/>
    <property type="project" value="UniProtKB-KW"/>
</dbReference>
<dbReference type="RefSeq" id="WP_012858082.1">
    <property type="nucleotide sequence ID" value="NC_013515.1"/>
</dbReference>
<dbReference type="AlphaFoldDB" id="D1AW48"/>
<proteinExistence type="inferred from homology"/>
<feature type="transmembrane region" description="Helical" evidence="7">
    <location>
        <begin position="207"/>
        <end position="226"/>
    </location>
</feature>
<keyword evidence="7" id="KW-0133">Cell shape</keyword>
<feature type="transmembrane region" description="Helical" evidence="7">
    <location>
        <begin position="74"/>
        <end position="91"/>
    </location>
</feature>
<feature type="transmembrane region" description="Helical" evidence="7">
    <location>
        <begin position="22"/>
        <end position="45"/>
    </location>
</feature>
<dbReference type="PANTHER" id="PTHR22926">
    <property type="entry name" value="PHOSPHO-N-ACETYLMURAMOYL-PENTAPEPTIDE-TRANSFERASE"/>
    <property type="match status" value="1"/>
</dbReference>
<comment type="similarity">
    <text evidence="2 7">Belongs to the glycosyltransferase 4 family. MraY subfamily.</text>
</comment>
<keyword evidence="7" id="KW-0961">Cell wall biogenesis/degradation</keyword>
<feature type="transmembrane region" description="Helical" evidence="7">
    <location>
        <begin position="292"/>
        <end position="313"/>
    </location>
</feature>
<dbReference type="EC" id="2.7.8.13" evidence="7 8"/>
<evidence type="ECO:0000256" key="1">
    <source>
        <dbReference type="ARBA" id="ARBA00004141"/>
    </source>
</evidence>
<dbReference type="GO" id="GO:0071555">
    <property type="term" value="P:cell wall organization"/>
    <property type="evidence" value="ECO:0007669"/>
    <property type="project" value="UniProtKB-KW"/>
</dbReference>
<feature type="transmembrane region" description="Helical" evidence="7">
    <location>
        <begin position="97"/>
        <end position="113"/>
    </location>
</feature>
<evidence type="ECO:0000256" key="5">
    <source>
        <dbReference type="ARBA" id="ARBA00022989"/>
    </source>
</evidence>
<protein>
    <recommendedName>
        <fullName evidence="7 8">Phospho-N-acetylmuramoyl-pentapeptide-transferase</fullName>
        <ecNumber evidence="7 8">2.7.8.13</ecNumber>
    </recommendedName>
    <alternativeName>
        <fullName evidence="7">UDP-MurNAc-pentapeptide phosphotransferase</fullName>
    </alternativeName>
</protein>
<evidence type="ECO:0000256" key="8">
    <source>
        <dbReference type="NCBIfam" id="TIGR00445"/>
    </source>
</evidence>
<evidence type="ECO:0000256" key="9">
    <source>
        <dbReference type="PIRSR" id="PIRSR600715-1"/>
    </source>
</evidence>
<dbReference type="GO" id="GO:0009252">
    <property type="term" value="P:peptidoglycan biosynthetic process"/>
    <property type="evidence" value="ECO:0007669"/>
    <property type="project" value="UniProtKB-UniRule"/>
</dbReference>
<dbReference type="GO" id="GO:0005886">
    <property type="term" value="C:plasma membrane"/>
    <property type="evidence" value="ECO:0007669"/>
    <property type="project" value="UniProtKB-SubCell"/>
</dbReference>
<comment type="function">
    <text evidence="7">Catalyzes the initial step of the lipid cycle reactions in the biosynthesis of the cell wall peptidoglycan: transfers peptidoglycan precursor phospho-MurNAc-pentapeptide from UDP-MurNAc-pentapeptide onto the lipid carrier undecaprenyl phosphate, yielding undecaprenyl-pyrophosphoryl-MurNAc-pentapeptide, known as lipid I.</text>
</comment>
<dbReference type="GO" id="GO:0046872">
    <property type="term" value="F:metal ion binding"/>
    <property type="evidence" value="ECO:0007669"/>
    <property type="project" value="UniProtKB-KW"/>
</dbReference>
<feature type="transmembrane region" description="Helical" evidence="7">
    <location>
        <begin position="170"/>
        <end position="195"/>
    </location>
</feature>
<evidence type="ECO:0000313" key="10">
    <source>
        <dbReference type="EMBL" id="ACZ00524.1"/>
    </source>
</evidence>
<dbReference type="Pfam" id="PF00953">
    <property type="entry name" value="Glycos_transf_4"/>
    <property type="match status" value="1"/>
</dbReference>
<dbReference type="CDD" id="cd06852">
    <property type="entry name" value="GT_MraY"/>
    <property type="match status" value="1"/>
</dbReference>
<feature type="binding site" evidence="9">
    <location>
        <position position="269"/>
    </location>
    <ligand>
        <name>Mg(2+)</name>
        <dbReference type="ChEBI" id="CHEBI:18420"/>
    </ligand>
</feature>
<feature type="transmembrane region" description="Helical" evidence="7">
    <location>
        <begin position="340"/>
        <end position="359"/>
    </location>
</feature>
<dbReference type="GO" id="GO:0008963">
    <property type="term" value="F:phospho-N-acetylmuramoyl-pentapeptide-transferase activity"/>
    <property type="evidence" value="ECO:0007669"/>
    <property type="project" value="UniProtKB-UniRule"/>
</dbReference>
<dbReference type="GO" id="GO:0008360">
    <property type="term" value="P:regulation of cell shape"/>
    <property type="evidence" value="ECO:0007669"/>
    <property type="project" value="UniProtKB-KW"/>
</dbReference>
<feature type="transmembrane region" description="Helical" evidence="7">
    <location>
        <begin position="265"/>
        <end position="286"/>
    </location>
</feature>
<comment type="pathway">
    <text evidence="7">Cell wall biogenesis; peptidoglycan biosynthesis.</text>
</comment>
<dbReference type="Proteomes" id="UP000002072">
    <property type="component" value="Chromosome"/>
</dbReference>
<dbReference type="OrthoDB" id="9805475at2"/>
<evidence type="ECO:0000256" key="3">
    <source>
        <dbReference type="ARBA" id="ARBA00022679"/>
    </source>
</evidence>
<sequence>MLYYIQSLFIDQYTYLRVFKSISIRMGVAFGVALFFMIIFGNPFIKWLKYKKFGDTIREEGPESHYSKQGTPTMGGLLIISSILFSTLIAGNFTNKFTIFLFFMTIVFSSIGFYDDYLKLTKSKKGLSSKKKLLFQTIMTLIVFVFIYELGLVNKTIDFSIINPILKKSYIYIGPVMFFVFMFFIIVGTSNAVNLTDGLDGLVSSQIVVVSSILMLIAYAVGHYNWSEYINIYYVMGAGEIAVFLASIVGGSLGFLWFNFFPAQVFMGDVGSLTIGGLLGTIFILLKQELLLPIMGVIFFVEALSVIIQVISYRKFKKRVFKMAPIHHHFEKLGMPETKVTIRFLIITIIAGLLALIILKLR</sequence>
<keyword evidence="5 7" id="KW-1133">Transmembrane helix</keyword>
<keyword evidence="7 9" id="KW-0479">Metal-binding</keyword>
<keyword evidence="7" id="KW-0132">Cell division</keyword>
<comment type="cofactor">
    <cofactor evidence="7 9">
        <name>Mg(2+)</name>
        <dbReference type="ChEBI" id="CHEBI:18420"/>
    </cofactor>
</comment>
<dbReference type="NCBIfam" id="TIGR00445">
    <property type="entry name" value="mraY"/>
    <property type="match status" value="1"/>
</dbReference>
<keyword evidence="7" id="KW-0573">Peptidoglycan synthesis</keyword>
<dbReference type="InterPro" id="IPR003524">
    <property type="entry name" value="PNAcMuramoyl-5peptid_Trfase"/>
</dbReference>
<evidence type="ECO:0000256" key="7">
    <source>
        <dbReference type="HAMAP-Rule" id="MF_00038"/>
    </source>
</evidence>
<dbReference type="InterPro" id="IPR000715">
    <property type="entry name" value="Glycosyl_transferase_4"/>
</dbReference>
<dbReference type="HAMAP" id="MF_00038">
    <property type="entry name" value="MraY"/>
    <property type="match status" value="1"/>
</dbReference>
<dbReference type="UniPathway" id="UPA00219"/>
<keyword evidence="7" id="KW-0997">Cell inner membrane</keyword>
<keyword evidence="7 9" id="KW-0460">Magnesium</keyword>
<dbReference type="PROSITE" id="PS01348">
    <property type="entry name" value="MRAY_2"/>
    <property type="match status" value="1"/>
</dbReference>
<organism evidence="10 11">
    <name type="scientific">Streptobacillus moniliformis (strain ATCC 14647 / DSM 12112 / NCTC 10651 / 9901)</name>
    <dbReference type="NCBI Taxonomy" id="519441"/>
    <lineage>
        <taxon>Bacteria</taxon>
        <taxon>Fusobacteriati</taxon>
        <taxon>Fusobacteriota</taxon>
        <taxon>Fusobacteriia</taxon>
        <taxon>Fusobacteriales</taxon>
        <taxon>Leptotrichiaceae</taxon>
        <taxon>Streptobacillus</taxon>
    </lineage>
</organism>
<keyword evidence="3 7" id="KW-0808">Transferase</keyword>
<dbReference type="STRING" id="519441.Smon_0026"/>
<keyword evidence="7" id="KW-0131">Cell cycle</keyword>
<dbReference type="KEGG" id="smf:Smon_0026"/>
<dbReference type="PANTHER" id="PTHR22926:SF5">
    <property type="entry name" value="PHOSPHO-N-ACETYLMURAMOYL-PENTAPEPTIDE-TRANSFERASE HOMOLOG"/>
    <property type="match status" value="1"/>
</dbReference>
<dbReference type="GO" id="GO:0051992">
    <property type="term" value="F:UDP-N-acetylmuramoyl-L-alanyl-D-glutamyl-meso-2,6-diaminopimelyl-D-alanyl-D-alanine:undecaprenyl-phosphate transferase activity"/>
    <property type="evidence" value="ECO:0007669"/>
    <property type="project" value="RHEA"/>
</dbReference>
<feature type="binding site" evidence="9">
    <location>
        <position position="194"/>
    </location>
    <ligand>
        <name>Mg(2+)</name>
        <dbReference type="ChEBI" id="CHEBI:18420"/>
    </ligand>
</feature>
<dbReference type="HOGENOM" id="CLU_023982_0_0_0"/>
<name>D1AW48_STRM9</name>
<dbReference type="InterPro" id="IPR018480">
    <property type="entry name" value="PNAcMuramoyl-5peptid_Trfase_CS"/>
</dbReference>
<evidence type="ECO:0000256" key="2">
    <source>
        <dbReference type="ARBA" id="ARBA00005583"/>
    </source>
</evidence>
<dbReference type="eggNOG" id="COG0472">
    <property type="taxonomic scope" value="Bacteria"/>
</dbReference>
<keyword evidence="4 7" id="KW-0812">Transmembrane</keyword>
<dbReference type="GeneID" id="29674120"/>
<comment type="catalytic activity">
    <reaction evidence="7">
        <text>UDP-N-acetyl-alpha-D-muramoyl-L-alanyl-gamma-D-glutamyl-meso-2,6-diaminopimeloyl-D-alanyl-D-alanine + di-trans,octa-cis-undecaprenyl phosphate = di-trans,octa-cis-undecaprenyl diphospho-N-acetyl-alpha-D-muramoyl-L-alanyl-D-glutamyl-meso-2,6-diaminopimeloyl-D-alanyl-D-alanine + UMP</text>
        <dbReference type="Rhea" id="RHEA:28386"/>
        <dbReference type="ChEBI" id="CHEBI:57865"/>
        <dbReference type="ChEBI" id="CHEBI:60392"/>
        <dbReference type="ChEBI" id="CHEBI:61386"/>
        <dbReference type="ChEBI" id="CHEBI:61387"/>
        <dbReference type="EC" id="2.7.8.13"/>
    </reaction>
</comment>
<reference evidence="10 11" key="1">
    <citation type="journal article" date="2009" name="Stand. Genomic Sci.">
        <title>Complete genome sequence of Streptobacillus moniliformis type strain (9901T).</title>
        <authorList>
            <person name="Nolan M."/>
            <person name="Gronow S."/>
            <person name="Lapidus A."/>
            <person name="Ivanova N."/>
            <person name="Copeland A."/>
            <person name="Lucas S."/>
            <person name="Del Rio T.G."/>
            <person name="Chen F."/>
            <person name="Tice H."/>
            <person name="Pitluck S."/>
            <person name="Cheng J.F."/>
            <person name="Sims D."/>
            <person name="Meincke L."/>
            <person name="Bruce D."/>
            <person name="Goodwin L."/>
            <person name="Brettin T."/>
            <person name="Han C."/>
            <person name="Detter J.C."/>
            <person name="Ovchinikova G."/>
            <person name="Pati A."/>
            <person name="Mavromatis K."/>
            <person name="Mikhailova N."/>
            <person name="Chen A."/>
            <person name="Palaniappan K."/>
            <person name="Land M."/>
            <person name="Hauser L."/>
            <person name="Chang Y.J."/>
            <person name="Jeffries C.D."/>
            <person name="Rohde M."/>
            <person name="Sproer C."/>
            <person name="Goker M."/>
            <person name="Bristow J."/>
            <person name="Eisen J.A."/>
            <person name="Markowitz V."/>
            <person name="Hugenholtz P."/>
            <person name="Kyrpides N.C."/>
            <person name="Klenk H.P."/>
            <person name="Chain P."/>
        </authorList>
    </citation>
    <scope>NUCLEOTIDE SEQUENCE [LARGE SCALE GENOMIC DNA]</scope>
    <source>
        <strain evidence="11">ATCC 14647 / DSM 12112 / NCTC 10651 / 9901</strain>
    </source>
</reference>
<feature type="transmembrane region" description="Helical" evidence="7">
    <location>
        <begin position="232"/>
        <end position="258"/>
    </location>
</feature>
<evidence type="ECO:0000256" key="6">
    <source>
        <dbReference type="ARBA" id="ARBA00023136"/>
    </source>
</evidence>
<keyword evidence="6 7" id="KW-0472">Membrane</keyword>
<dbReference type="Pfam" id="PF10555">
    <property type="entry name" value="MraY_sig1"/>
    <property type="match status" value="1"/>
</dbReference>
<evidence type="ECO:0000256" key="4">
    <source>
        <dbReference type="ARBA" id="ARBA00022692"/>
    </source>
</evidence>
<dbReference type="PROSITE" id="PS01347">
    <property type="entry name" value="MRAY_1"/>
    <property type="match status" value="1"/>
</dbReference>
<accession>D1AW48</accession>
<evidence type="ECO:0000313" key="11">
    <source>
        <dbReference type="Proteomes" id="UP000002072"/>
    </source>
</evidence>
<gene>
    <name evidence="7" type="primary">mraY</name>
    <name evidence="10" type="ordered locus">Smon_0026</name>
</gene>
<keyword evidence="11" id="KW-1185">Reference proteome</keyword>
<feature type="transmembrane region" description="Helical" evidence="7">
    <location>
        <begin position="133"/>
        <end position="150"/>
    </location>
</feature>